<dbReference type="PANTHER" id="PTHR32266:SF12">
    <property type="entry name" value="NICOTIANAMINE SYNTHASE 3"/>
    <property type="match status" value="1"/>
</dbReference>
<dbReference type="InterPro" id="IPR029063">
    <property type="entry name" value="SAM-dependent_MTases_sf"/>
</dbReference>
<gene>
    <name evidence="3" type="ORF">HZI73_24755</name>
</gene>
<accession>A0A8J8MPS1</accession>
<dbReference type="GO" id="GO:0008168">
    <property type="term" value="F:methyltransferase activity"/>
    <property type="evidence" value="ECO:0007669"/>
    <property type="project" value="UniProtKB-KW"/>
</dbReference>
<organism evidence="3 4">
    <name type="scientific">Vallitalea pronyensis</name>
    <dbReference type="NCBI Taxonomy" id="1348613"/>
    <lineage>
        <taxon>Bacteria</taxon>
        <taxon>Bacillati</taxon>
        <taxon>Bacillota</taxon>
        <taxon>Clostridia</taxon>
        <taxon>Lachnospirales</taxon>
        <taxon>Vallitaleaceae</taxon>
        <taxon>Vallitalea</taxon>
    </lineage>
</organism>
<evidence type="ECO:0000256" key="1">
    <source>
        <dbReference type="ARBA" id="ARBA00022679"/>
    </source>
</evidence>
<dbReference type="Pfam" id="PF05971">
    <property type="entry name" value="Methyltransf_10"/>
    <property type="match status" value="1"/>
</dbReference>
<keyword evidence="2" id="KW-0949">S-adenosyl-L-methionine</keyword>
<keyword evidence="4" id="KW-1185">Reference proteome</keyword>
<dbReference type="KEGG" id="vpy:HZI73_24755"/>
<dbReference type="GO" id="GO:0030410">
    <property type="term" value="F:nicotianamine synthase activity"/>
    <property type="evidence" value="ECO:0007669"/>
    <property type="project" value="InterPro"/>
</dbReference>
<sequence length="265" mass="30093">MVNSKVSSLLGTLDGFINRFSDINSQHDSGVNAAADLEMALEEYTTFILDDNYRQTWDTFIDPQKTEIKKRIHAIRRESAHCVWKMEKYRAETLIHANDAPADYFKNVEGCIEEEFGKFVVDEHARILLIGVGAFPMTPLTIAKNTGAKVVGIDIDDEAVDYAKKVLHLLGKDLDIEVNTQSYKDLAYVKEATHIIIASTIPEKLEILRDLYPLTNDDVVVSIRYGNGFKSLFNYPLIEAQKGPWREADSIHFNDNVFDVVMFKK</sequence>
<dbReference type="SUPFAM" id="SSF53335">
    <property type="entry name" value="S-adenosyl-L-methionine-dependent methyltransferases"/>
    <property type="match status" value="1"/>
</dbReference>
<dbReference type="InterPro" id="IPR010286">
    <property type="entry name" value="METTL16/RlmF"/>
</dbReference>
<proteinExistence type="predicted"/>
<dbReference type="GO" id="GO:0032259">
    <property type="term" value="P:methylation"/>
    <property type="evidence" value="ECO:0007669"/>
    <property type="project" value="UniProtKB-KW"/>
</dbReference>
<dbReference type="GO" id="GO:0030418">
    <property type="term" value="P:nicotianamine biosynthetic process"/>
    <property type="evidence" value="ECO:0007669"/>
    <property type="project" value="InterPro"/>
</dbReference>
<reference evidence="3" key="1">
    <citation type="submission" date="2020-07" db="EMBL/GenBank/DDBJ databases">
        <title>Vallitalea pronyensis genome.</title>
        <authorList>
            <person name="Postec A."/>
        </authorList>
    </citation>
    <scope>NUCLEOTIDE SEQUENCE</scope>
    <source>
        <strain evidence="3">FatNI3</strain>
    </source>
</reference>
<evidence type="ECO:0000256" key="2">
    <source>
        <dbReference type="ARBA" id="ARBA00022691"/>
    </source>
</evidence>
<dbReference type="PANTHER" id="PTHR32266">
    <property type="entry name" value="NICOTIANAMINE SYNTHASE 3"/>
    <property type="match status" value="1"/>
</dbReference>
<protein>
    <submittedName>
        <fullName evidence="3">RlmF-related methyltransferase</fullName>
    </submittedName>
</protein>
<dbReference type="InterPro" id="IPR004298">
    <property type="entry name" value="Nicotian_synth"/>
</dbReference>
<dbReference type="Gene3D" id="3.40.50.150">
    <property type="entry name" value="Vaccinia Virus protein VP39"/>
    <property type="match status" value="1"/>
</dbReference>
<dbReference type="EMBL" id="CP058649">
    <property type="protein sequence ID" value="QUI25311.1"/>
    <property type="molecule type" value="Genomic_DNA"/>
</dbReference>
<dbReference type="Proteomes" id="UP000683246">
    <property type="component" value="Chromosome"/>
</dbReference>
<keyword evidence="3" id="KW-0489">Methyltransferase</keyword>
<keyword evidence="1" id="KW-0808">Transferase</keyword>
<evidence type="ECO:0000313" key="3">
    <source>
        <dbReference type="EMBL" id="QUI25311.1"/>
    </source>
</evidence>
<dbReference type="RefSeq" id="WP_212696012.1">
    <property type="nucleotide sequence ID" value="NZ_CP058649.1"/>
</dbReference>
<name>A0A8J8MPS1_9FIRM</name>
<evidence type="ECO:0000313" key="4">
    <source>
        <dbReference type="Proteomes" id="UP000683246"/>
    </source>
</evidence>
<dbReference type="AlphaFoldDB" id="A0A8J8MPS1"/>